<evidence type="ECO:0000313" key="2">
    <source>
        <dbReference type="EMBL" id="KAK0427002.1"/>
    </source>
</evidence>
<dbReference type="AlphaFoldDB" id="A0AA39IPB2"/>
<sequence length="124" mass="14441">MACVVKRERCVERKTVVPKYEWPQREEKCRAKACWSYGAITGFVSPMVKKEDMERDCTDHRPGDATKAHKQEHKKVVVEWELRSSDDSSDACSRPQPVHMQMMHGDKFRRGKMVRELGKEQSST</sequence>
<dbReference type="EMBL" id="JAUCMV010000001">
    <property type="protein sequence ID" value="KAK0427002.1"/>
    <property type="molecule type" value="Genomic_DNA"/>
</dbReference>
<gene>
    <name evidence="2" type="ORF">QR680_010009</name>
</gene>
<accession>A0AA39IPB2</accession>
<organism evidence="2 3">
    <name type="scientific">Steinernema hermaphroditum</name>
    <dbReference type="NCBI Taxonomy" id="289476"/>
    <lineage>
        <taxon>Eukaryota</taxon>
        <taxon>Metazoa</taxon>
        <taxon>Ecdysozoa</taxon>
        <taxon>Nematoda</taxon>
        <taxon>Chromadorea</taxon>
        <taxon>Rhabditida</taxon>
        <taxon>Tylenchina</taxon>
        <taxon>Panagrolaimomorpha</taxon>
        <taxon>Strongyloidoidea</taxon>
        <taxon>Steinernematidae</taxon>
        <taxon>Steinernema</taxon>
    </lineage>
</organism>
<dbReference type="Proteomes" id="UP001175271">
    <property type="component" value="Unassembled WGS sequence"/>
</dbReference>
<reference evidence="2" key="1">
    <citation type="submission" date="2023-06" db="EMBL/GenBank/DDBJ databases">
        <title>Genomic analysis of the entomopathogenic nematode Steinernema hermaphroditum.</title>
        <authorList>
            <person name="Schwarz E.M."/>
            <person name="Heppert J.K."/>
            <person name="Baniya A."/>
            <person name="Schwartz H.T."/>
            <person name="Tan C.-H."/>
            <person name="Antoshechkin I."/>
            <person name="Sternberg P.W."/>
            <person name="Goodrich-Blair H."/>
            <person name="Dillman A.R."/>
        </authorList>
    </citation>
    <scope>NUCLEOTIDE SEQUENCE</scope>
    <source>
        <strain evidence="2">PS9179</strain>
        <tissue evidence="2">Whole animal</tissue>
    </source>
</reference>
<name>A0AA39IPB2_9BILA</name>
<keyword evidence="3" id="KW-1185">Reference proteome</keyword>
<feature type="region of interest" description="Disordered" evidence="1">
    <location>
        <begin position="86"/>
        <end position="108"/>
    </location>
</feature>
<proteinExistence type="predicted"/>
<evidence type="ECO:0000313" key="3">
    <source>
        <dbReference type="Proteomes" id="UP001175271"/>
    </source>
</evidence>
<protein>
    <submittedName>
        <fullName evidence="2">Uncharacterized protein</fullName>
    </submittedName>
</protein>
<evidence type="ECO:0000256" key="1">
    <source>
        <dbReference type="SAM" id="MobiDB-lite"/>
    </source>
</evidence>
<comment type="caution">
    <text evidence="2">The sequence shown here is derived from an EMBL/GenBank/DDBJ whole genome shotgun (WGS) entry which is preliminary data.</text>
</comment>